<keyword evidence="4" id="KW-0067">ATP-binding</keyword>
<evidence type="ECO:0000256" key="6">
    <source>
        <dbReference type="SAM" id="Phobius"/>
    </source>
</evidence>
<name>J7RCV0_HUIN7</name>
<gene>
    <name evidence="7" type="primary">KNAG0L00790</name>
    <name evidence="7" type="ordered locus">KNAG_0L00790</name>
</gene>
<dbReference type="eggNOG" id="KOG1386">
    <property type="taxonomic scope" value="Eukaryota"/>
</dbReference>
<evidence type="ECO:0000256" key="5">
    <source>
        <dbReference type="SAM" id="MobiDB-lite"/>
    </source>
</evidence>
<reference evidence="8" key="2">
    <citation type="submission" date="2012-08" db="EMBL/GenBank/DDBJ databases">
        <title>Genome sequence of Kazachstania naganishii.</title>
        <authorList>
            <person name="Gordon J.L."/>
            <person name="Armisen D."/>
            <person name="Proux-Wera E."/>
            <person name="OhEigeartaigh S.S."/>
            <person name="Byrne K.P."/>
            <person name="Wolfe K.H."/>
        </authorList>
    </citation>
    <scope>NUCLEOTIDE SEQUENCE [LARGE SCALE GENOMIC DNA]</scope>
    <source>
        <strain evidence="8">ATCC MYA-139 / BCRC 22969 / CBS 8797 / CCRC 22969 / KCTC 17520 / NBRC 10181 / NCYC 3082</strain>
    </source>
</reference>
<keyword evidence="6" id="KW-0472">Membrane</keyword>
<feature type="binding site" evidence="4">
    <location>
        <begin position="183"/>
        <end position="187"/>
    </location>
    <ligand>
        <name>ATP</name>
        <dbReference type="ChEBI" id="CHEBI:30616"/>
    </ligand>
</feature>
<dbReference type="Gene3D" id="3.30.420.40">
    <property type="match status" value="1"/>
</dbReference>
<evidence type="ECO:0000256" key="1">
    <source>
        <dbReference type="ARBA" id="ARBA00009283"/>
    </source>
</evidence>
<evidence type="ECO:0000256" key="3">
    <source>
        <dbReference type="PIRSR" id="PIRSR600407-1"/>
    </source>
</evidence>
<keyword evidence="2" id="KW-0378">Hydrolase</keyword>
<dbReference type="OrthoDB" id="6372431at2759"/>
<proteinExistence type="inferred from homology"/>
<dbReference type="PANTHER" id="PTHR11782">
    <property type="entry name" value="ADENOSINE/GUANOSINE DIPHOSPHATASE"/>
    <property type="match status" value="1"/>
</dbReference>
<dbReference type="AlphaFoldDB" id="J7RCV0"/>
<dbReference type="Pfam" id="PF01150">
    <property type="entry name" value="GDA1_CD39"/>
    <property type="match status" value="1"/>
</dbReference>
<evidence type="ECO:0000313" key="7">
    <source>
        <dbReference type="EMBL" id="CCK72700.1"/>
    </source>
</evidence>
<dbReference type="OMA" id="HESIGFM"/>
<protein>
    <recommendedName>
        <fullName evidence="9">Golgi apyrase</fullName>
    </recommendedName>
</protein>
<dbReference type="GO" id="GO:0036384">
    <property type="term" value="F:CDP phosphatase activity"/>
    <property type="evidence" value="ECO:0007669"/>
    <property type="project" value="EnsemblFungi"/>
</dbReference>
<keyword evidence="4" id="KW-0547">Nucleotide-binding</keyword>
<evidence type="ECO:0008006" key="9">
    <source>
        <dbReference type="Google" id="ProtNLM"/>
    </source>
</evidence>
<dbReference type="GO" id="GO:0003924">
    <property type="term" value="F:GTPase activity"/>
    <property type="evidence" value="ECO:0007669"/>
    <property type="project" value="EnsemblFungi"/>
</dbReference>
<dbReference type="GO" id="GO:0004382">
    <property type="term" value="F:GDP phosphatase activity"/>
    <property type="evidence" value="ECO:0007669"/>
    <property type="project" value="EnsemblFungi"/>
</dbReference>
<dbReference type="CDD" id="cd24039">
    <property type="entry name" value="ASKHA_NBD_YND1-like"/>
    <property type="match status" value="1"/>
</dbReference>
<dbReference type="HOGENOM" id="CLU_010246_3_3_1"/>
<dbReference type="GO" id="GO:0000139">
    <property type="term" value="C:Golgi membrane"/>
    <property type="evidence" value="ECO:0007669"/>
    <property type="project" value="EnsemblFungi"/>
</dbReference>
<dbReference type="InterPro" id="IPR000407">
    <property type="entry name" value="GDA1_CD39_NTPase"/>
</dbReference>
<dbReference type="Gene3D" id="3.30.420.150">
    <property type="entry name" value="Exopolyphosphatase. Domain 2"/>
    <property type="match status" value="1"/>
</dbReference>
<reference evidence="7 8" key="1">
    <citation type="journal article" date="2011" name="Proc. Natl. Acad. Sci. U.S.A.">
        <title>Evolutionary erosion of yeast sex chromosomes by mating-type switching accidents.</title>
        <authorList>
            <person name="Gordon J.L."/>
            <person name="Armisen D."/>
            <person name="Proux-Wera E."/>
            <person name="Oheigeartaigh S.S."/>
            <person name="Byrne K.P."/>
            <person name="Wolfe K.H."/>
        </authorList>
    </citation>
    <scope>NUCLEOTIDE SEQUENCE [LARGE SCALE GENOMIC DNA]</scope>
    <source>
        <strain evidence="8">ATCC MYA-139 / BCRC 22969 / CBS 8797 / CCRC 22969 / KCTC 17520 / NBRC 10181 / NCYC 3082</strain>
    </source>
</reference>
<dbReference type="GO" id="GO:0006256">
    <property type="term" value="P:UDP catabolic process"/>
    <property type="evidence" value="ECO:0007669"/>
    <property type="project" value="TreeGrafter"/>
</dbReference>
<feature type="compositionally biased region" description="Basic and acidic residues" evidence="5">
    <location>
        <begin position="630"/>
        <end position="640"/>
    </location>
</feature>
<dbReference type="GO" id="GO:0005524">
    <property type="term" value="F:ATP binding"/>
    <property type="evidence" value="ECO:0007669"/>
    <property type="project" value="UniProtKB-KW"/>
</dbReference>
<dbReference type="GO" id="GO:0043262">
    <property type="term" value="F:ADP phosphatase activity"/>
    <property type="evidence" value="ECO:0007669"/>
    <property type="project" value="EnsemblFungi"/>
</dbReference>
<feature type="region of interest" description="Disordered" evidence="5">
    <location>
        <begin position="559"/>
        <end position="640"/>
    </location>
</feature>
<feature type="active site" description="Proton acceptor" evidence="3">
    <location>
        <position position="148"/>
    </location>
</feature>
<dbReference type="STRING" id="1071383.J7RCV0"/>
<dbReference type="Proteomes" id="UP000006310">
    <property type="component" value="Chromosome 12"/>
</dbReference>
<evidence type="ECO:0000256" key="2">
    <source>
        <dbReference type="ARBA" id="ARBA00022801"/>
    </source>
</evidence>
<dbReference type="PANTHER" id="PTHR11782:SF121">
    <property type="entry name" value="NUCLEOSIDE-DIPHOSPHATASE MIG-23"/>
    <property type="match status" value="1"/>
</dbReference>
<sequence length="640" mass="72456">MIAPENDDYEYGVVIDAGSSGSRIHVYRWVNPLSSTISEDQLHSVPAIEQSKDWTSKTNPGLSSFEDKPNKAFSHHIKPLLKFAQDIIPKNKIENTPIFIQATAGMRLLKEKKRKLILKNLCDGIKKSTKFFINDCDSQIEVIDGETEGLYGWLSLNYLADHFNNYHRSSSNHFTFGFMDMGGASAQIAFVPSNEEEVEKHREDIATVYLKSVNGDVQEWDIFVSTWLGFGANQARQRYWAQLVNALPENTNSYDDDDFSTRKLYDPCMPKGSKHEFKFKKMSFTAIGLGDFDQCTKSIYPLLLKNIPCKDKPCLFNGVHTPRIDFSKDKFVGVSEYWYVPNDIFKLGGAYDFEKFSENVKNFCNSDWKDLLENNKKGAYNSIPDDFLIDSCFKSNWILNVLHEGFEMPKSIGEAVPEEDHPTFQSLDRINDTELSWTLGRILLYASGQVVLGDKNVRVGVVPSKIEAKEFGKTFISGTVDPYGSSNSGIFGLSFKLLIPLFIIGTVVFHLSKSNKSKWRNLHISRFAAAIESFIRYVKRWRDSTTTVFEMLSEVEEGRFDRPSSEGGNSFRQPTSYPSRSKSMFDFNGHREGRPSTGESSAKRAHSERAGATRPVRGIKPAFSMADFNKLQDRGSHSGL</sequence>
<keyword evidence="6" id="KW-1133">Transmembrane helix</keyword>
<evidence type="ECO:0000256" key="4">
    <source>
        <dbReference type="PIRSR" id="PIRSR600407-2"/>
    </source>
</evidence>
<feature type="transmembrane region" description="Helical" evidence="6">
    <location>
        <begin position="490"/>
        <end position="511"/>
    </location>
</feature>
<accession>J7RCV0</accession>
<feature type="compositionally biased region" description="Basic and acidic residues" evidence="5">
    <location>
        <begin position="601"/>
        <end position="611"/>
    </location>
</feature>
<feature type="compositionally biased region" description="Polar residues" evidence="5">
    <location>
        <begin position="566"/>
        <end position="582"/>
    </location>
</feature>
<dbReference type="GO" id="GO:0045134">
    <property type="term" value="F:UDP phosphatase activity"/>
    <property type="evidence" value="ECO:0007669"/>
    <property type="project" value="EnsemblFungi"/>
</dbReference>
<dbReference type="KEGG" id="kng:KNAG_0L00790"/>
<dbReference type="GO" id="GO:0016887">
    <property type="term" value="F:ATP hydrolysis activity"/>
    <property type="evidence" value="ECO:0007669"/>
    <property type="project" value="EnsemblFungi"/>
</dbReference>
<dbReference type="GO" id="GO:0046036">
    <property type="term" value="P:CTP metabolic process"/>
    <property type="evidence" value="ECO:0007669"/>
    <property type="project" value="TreeGrafter"/>
</dbReference>
<keyword evidence="6" id="KW-0812">Transmembrane</keyword>
<comment type="similarity">
    <text evidence="1">Belongs to the GDA1/CD39 NTPase family.</text>
</comment>
<dbReference type="RefSeq" id="XP_022466945.1">
    <property type="nucleotide sequence ID" value="XM_022610671.1"/>
</dbReference>
<organism evidence="7 8">
    <name type="scientific">Huiozyma naganishii (strain ATCC MYA-139 / BCRC 22969 / CBS 8797 / KCTC 17520 / NBRC 10181 / NCYC 3082 / Yp74L-3)</name>
    <name type="common">Yeast</name>
    <name type="synonym">Kazachstania naganishii</name>
    <dbReference type="NCBI Taxonomy" id="1071383"/>
    <lineage>
        <taxon>Eukaryota</taxon>
        <taxon>Fungi</taxon>
        <taxon>Dikarya</taxon>
        <taxon>Ascomycota</taxon>
        <taxon>Saccharomycotina</taxon>
        <taxon>Saccharomycetes</taxon>
        <taxon>Saccharomycetales</taxon>
        <taxon>Saccharomycetaceae</taxon>
        <taxon>Huiozyma</taxon>
    </lineage>
</organism>
<evidence type="ECO:0000313" key="8">
    <source>
        <dbReference type="Proteomes" id="UP000006310"/>
    </source>
</evidence>
<dbReference type="EMBL" id="HE978325">
    <property type="protein sequence ID" value="CCK72700.1"/>
    <property type="molecule type" value="Genomic_DNA"/>
</dbReference>
<keyword evidence="8" id="KW-1185">Reference proteome</keyword>
<dbReference type="GeneID" id="34528474"/>